<evidence type="ECO:0000313" key="7">
    <source>
        <dbReference type="Proteomes" id="UP001428817"/>
    </source>
</evidence>
<dbReference type="Pfam" id="PF07729">
    <property type="entry name" value="FCD"/>
    <property type="match status" value="1"/>
</dbReference>
<evidence type="ECO:0000259" key="5">
    <source>
        <dbReference type="PROSITE" id="PS50949"/>
    </source>
</evidence>
<keyword evidence="7" id="KW-1185">Reference proteome</keyword>
<organism evidence="6 7">
    <name type="scientific">Pseudonocardia eucalypti</name>
    <dbReference type="NCBI Taxonomy" id="648755"/>
    <lineage>
        <taxon>Bacteria</taxon>
        <taxon>Bacillati</taxon>
        <taxon>Actinomycetota</taxon>
        <taxon>Actinomycetes</taxon>
        <taxon>Pseudonocardiales</taxon>
        <taxon>Pseudonocardiaceae</taxon>
        <taxon>Pseudonocardia</taxon>
    </lineage>
</organism>
<dbReference type="SMART" id="SM00895">
    <property type="entry name" value="FCD"/>
    <property type="match status" value="1"/>
</dbReference>
<keyword evidence="3" id="KW-0804">Transcription</keyword>
<reference evidence="7" key="1">
    <citation type="journal article" date="2019" name="Int. J. Syst. Evol. Microbiol.">
        <title>The Global Catalogue of Microorganisms (GCM) 10K type strain sequencing project: providing services to taxonomists for standard genome sequencing and annotation.</title>
        <authorList>
            <consortium name="The Broad Institute Genomics Platform"/>
            <consortium name="The Broad Institute Genome Sequencing Center for Infectious Disease"/>
            <person name="Wu L."/>
            <person name="Ma J."/>
        </authorList>
    </citation>
    <scope>NUCLEOTIDE SEQUENCE [LARGE SCALE GENOMIC DNA]</scope>
    <source>
        <strain evidence="7">JCM 18303</strain>
    </source>
</reference>
<name>A0ABP9PNG6_9PSEU</name>
<dbReference type="InterPro" id="IPR000524">
    <property type="entry name" value="Tscrpt_reg_HTH_GntR"/>
</dbReference>
<dbReference type="Gene3D" id="1.20.120.530">
    <property type="entry name" value="GntR ligand-binding domain-like"/>
    <property type="match status" value="1"/>
</dbReference>
<dbReference type="SUPFAM" id="SSF46785">
    <property type="entry name" value="Winged helix' DNA-binding domain"/>
    <property type="match status" value="1"/>
</dbReference>
<keyword evidence="2" id="KW-0238">DNA-binding</keyword>
<dbReference type="PANTHER" id="PTHR43537:SF5">
    <property type="entry name" value="UXU OPERON TRANSCRIPTIONAL REGULATOR"/>
    <property type="match status" value="1"/>
</dbReference>
<dbReference type="PRINTS" id="PR00035">
    <property type="entry name" value="HTHGNTR"/>
</dbReference>
<dbReference type="CDD" id="cd07377">
    <property type="entry name" value="WHTH_GntR"/>
    <property type="match status" value="1"/>
</dbReference>
<dbReference type="PROSITE" id="PS50949">
    <property type="entry name" value="HTH_GNTR"/>
    <property type="match status" value="1"/>
</dbReference>
<gene>
    <name evidence="6" type="ORF">GCM10023321_13650</name>
</gene>
<evidence type="ECO:0000256" key="2">
    <source>
        <dbReference type="ARBA" id="ARBA00023125"/>
    </source>
</evidence>
<evidence type="ECO:0000313" key="6">
    <source>
        <dbReference type="EMBL" id="GAA5149581.1"/>
    </source>
</evidence>
<dbReference type="Proteomes" id="UP001428817">
    <property type="component" value="Unassembled WGS sequence"/>
</dbReference>
<feature type="domain" description="HTH gntR-type" evidence="5">
    <location>
        <begin position="1"/>
        <end position="58"/>
    </location>
</feature>
<feature type="region of interest" description="Disordered" evidence="4">
    <location>
        <begin position="217"/>
        <end position="243"/>
    </location>
</feature>
<keyword evidence="1" id="KW-0805">Transcription regulation</keyword>
<evidence type="ECO:0000256" key="1">
    <source>
        <dbReference type="ARBA" id="ARBA00023015"/>
    </source>
</evidence>
<sequence length="243" mass="26462">MIFSGELRGGEKLPPEGELARQFGVSRTTVREALRSLATEGLISKTPGIKGGSFVQQVDYQSLGTLLRDSLHHRLQLGCLRPDELAMVRQYLEVPAARLAAEHRSATDLSTLRQIVARQKTISVDDPEVPDLDSRFHRTIAAASGNRVLAAFVHALHSETEPLHYLDLSPDVGRETVRQHQKIVKTIAAEDADAAEAAVVEHLSYLRAHLLPTDANDGRAQVPLPLADLPTGDRRLGGHSSTA</sequence>
<protein>
    <submittedName>
        <fullName evidence="6">FadR/GntR family transcriptional regulator</fullName>
    </submittedName>
</protein>
<dbReference type="EMBL" id="BAABJP010000004">
    <property type="protein sequence ID" value="GAA5149581.1"/>
    <property type="molecule type" value="Genomic_DNA"/>
</dbReference>
<dbReference type="InterPro" id="IPR008920">
    <property type="entry name" value="TF_FadR/GntR_C"/>
</dbReference>
<dbReference type="Pfam" id="PF00392">
    <property type="entry name" value="GntR"/>
    <property type="match status" value="1"/>
</dbReference>
<evidence type="ECO:0000256" key="4">
    <source>
        <dbReference type="SAM" id="MobiDB-lite"/>
    </source>
</evidence>
<dbReference type="SMART" id="SM00345">
    <property type="entry name" value="HTH_GNTR"/>
    <property type="match status" value="1"/>
</dbReference>
<dbReference type="SUPFAM" id="SSF48008">
    <property type="entry name" value="GntR ligand-binding domain-like"/>
    <property type="match status" value="1"/>
</dbReference>
<dbReference type="InterPro" id="IPR036388">
    <property type="entry name" value="WH-like_DNA-bd_sf"/>
</dbReference>
<comment type="caution">
    <text evidence="6">The sequence shown here is derived from an EMBL/GenBank/DDBJ whole genome shotgun (WGS) entry which is preliminary data.</text>
</comment>
<dbReference type="InterPro" id="IPR036390">
    <property type="entry name" value="WH_DNA-bd_sf"/>
</dbReference>
<evidence type="ECO:0000256" key="3">
    <source>
        <dbReference type="ARBA" id="ARBA00023163"/>
    </source>
</evidence>
<proteinExistence type="predicted"/>
<dbReference type="Gene3D" id="1.10.10.10">
    <property type="entry name" value="Winged helix-like DNA-binding domain superfamily/Winged helix DNA-binding domain"/>
    <property type="match status" value="1"/>
</dbReference>
<accession>A0ABP9PNG6</accession>
<dbReference type="PANTHER" id="PTHR43537">
    <property type="entry name" value="TRANSCRIPTIONAL REGULATOR, GNTR FAMILY"/>
    <property type="match status" value="1"/>
</dbReference>
<dbReference type="InterPro" id="IPR011711">
    <property type="entry name" value="GntR_C"/>
</dbReference>